<feature type="domain" description="Glycosyltransferase 2-like" evidence="6">
    <location>
        <begin position="10"/>
        <end position="164"/>
    </location>
</feature>
<dbReference type="OrthoDB" id="5291101at2"/>
<reference evidence="7 8" key="1">
    <citation type="submission" date="2019-04" db="EMBL/GenBank/DDBJ databases">
        <title>Geobacter ruber sp. nov., ferric-reducing bacteria isolated from paddy soil.</title>
        <authorList>
            <person name="Xu Z."/>
            <person name="Masuda Y."/>
            <person name="Itoh H."/>
            <person name="Senoo K."/>
        </authorList>
    </citation>
    <scope>NUCLEOTIDE SEQUENCE [LARGE SCALE GENOMIC DNA]</scope>
    <source>
        <strain evidence="7 8">Red88</strain>
    </source>
</reference>
<evidence type="ECO:0000256" key="4">
    <source>
        <dbReference type="ARBA" id="ARBA00022679"/>
    </source>
</evidence>
<dbReference type="Pfam" id="PF00535">
    <property type="entry name" value="Glycos_transf_2"/>
    <property type="match status" value="1"/>
</dbReference>
<evidence type="ECO:0000256" key="3">
    <source>
        <dbReference type="ARBA" id="ARBA00022676"/>
    </source>
</evidence>
<name>A0A5A9XC41_9BACT</name>
<dbReference type="GO" id="GO:0016757">
    <property type="term" value="F:glycosyltransferase activity"/>
    <property type="evidence" value="ECO:0007669"/>
    <property type="project" value="UniProtKB-KW"/>
</dbReference>
<dbReference type="InterPro" id="IPR029044">
    <property type="entry name" value="Nucleotide-diphossugar_trans"/>
</dbReference>
<dbReference type="PANTHER" id="PTHR43646:SF2">
    <property type="entry name" value="GLYCOSYLTRANSFERASE 2-LIKE DOMAIN-CONTAINING PROTEIN"/>
    <property type="match status" value="1"/>
</dbReference>
<dbReference type="Gene3D" id="3.90.550.10">
    <property type="entry name" value="Spore Coat Polysaccharide Biosynthesis Protein SpsA, Chain A"/>
    <property type="match status" value="1"/>
</dbReference>
<keyword evidence="5" id="KW-0472">Membrane</keyword>
<protein>
    <submittedName>
        <fullName evidence="7">Glycosyltransferase</fullName>
    </submittedName>
</protein>
<dbReference type="AlphaFoldDB" id="A0A5A9XC41"/>
<gene>
    <name evidence="7" type="ORF">ET418_13740</name>
</gene>
<keyword evidence="2" id="KW-1003">Cell membrane</keyword>
<dbReference type="SUPFAM" id="SSF53448">
    <property type="entry name" value="Nucleotide-diphospho-sugar transferases"/>
    <property type="match status" value="1"/>
</dbReference>
<accession>A0A5A9XC41</accession>
<evidence type="ECO:0000256" key="5">
    <source>
        <dbReference type="ARBA" id="ARBA00023136"/>
    </source>
</evidence>
<organism evidence="7 8">
    <name type="scientific">Oryzomonas rubra</name>
    <dbReference type="NCBI Taxonomy" id="2509454"/>
    <lineage>
        <taxon>Bacteria</taxon>
        <taxon>Pseudomonadati</taxon>
        <taxon>Thermodesulfobacteriota</taxon>
        <taxon>Desulfuromonadia</taxon>
        <taxon>Geobacterales</taxon>
        <taxon>Geobacteraceae</taxon>
        <taxon>Oryzomonas</taxon>
    </lineage>
</organism>
<evidence type="ECO:0000256" key="2">
    <source>
        <dbReference type="ARBA" id="ARBA00022475"/>
    </source>
</evidence>
<evidence type="ECO:0000259" key="6">
    <source>
        <dbReference type="Pfam" id="PF00535"/>
    </source>
</evidence>
<keyword evidence="4 7" id="KW-0808">Transferase</keyword>
<comment type="caution">
    <text evidence="7">The sequence shown here is derived from an EMBL/GenBank/DDBJ whole genome shotgun (WGS) entry which is preliminary data.</text>
</comment>
<proteinExistence type="predicted"/>
<dbReference type="EMBL" id="SRSD01000008">
    <property type="protein sequence ID" value="KAA0889829.1"/>
    <property type="molecule type" value="Genomic_DNA"/>
</dbReference>
<evidence type="ECO:0000256" key="1">
    <source>
        <dbReference type="ARBA" id="ARBA00004236"/>
    </source>
</evidence>
<dbReference type="GO" id="GO:0005886">
    <property type="term" value="C:plasma membrane"/>
    <property type="evidence" value="ECO:0007669"/>
    <property type="project" value="UniProtKB-SubCell"/>
</dbReference>
<evidence type="ECO:0000313" key="7">
    <source>
        <dbReference type="EMBL" id="KAA0889829.1"/>
    </source>
</evidence>
<evidence type="ECO:0000313" key="8">
    <source>
        <dbReference type="Proteomes" id="UP000324298"/>
    </source>
</evidence>
<dbReference type="Proteomes" id="UP000324298">
    <property type="component" value="Unassembled WGS sequence"/>
</dbReference>
<comment type="subcellular location">
    <subcellularLocation>
        <location evidence="1">Cell membrane</location>
    </subcellularLocation>
</comment>
<sequence>MTNDYTPELSIIVPVLNEAAHVAPLFATLTAQQGIRFELILCDGGSGDGTPQRAAQLARQAPFATEVVPAPRGRGRQMNAGAVVARAGTLLFLHADSTFAAADALACGVAALRARQAAVGCHEVAGRFALGFLRSDATPSPAYFFYEAKARLDRPECIRGDQGFMLPRPFFRSLNGFDEQMPFLEDLRFADAVAARCGWLLLPAEIGTSARRFEAEGLWERQVLNAIIVNCLVAGWTEFFTTLSGLYRFDAVTGRLSLHPILDGIRTLLACRSGEWRRSFWRITGRHVAANAWQIFFWLDTRRAFSQGRGPGGVAPCWLRLYERRLKQLFCTRPAAMAAAGLVRLWFAFMLMRPLQGPATKTRQTG</sequence>
<dbReference type="RefSeq" id="WP_149308443.1">
    <property type="nucleotide sequence ID" value="NZ_SRSD01000008.1"/>
</dbReference>
<keyword evidence="8" id="KW-1185">Reference proteome</keyword>
<dbReference type="PANTHER" id="PTHR43646">
    <property type="entry name" value="GLYCOSYLTRANSFERASE"/>
    <property type="match status" value="1"/>
</dbReference>
<keyword evidence="3" id="KW-0328">Glycosyltransferase</keyword>
<dbReference type="InterPro" id="IPR001173">
    <property type="entry name" value="Glyco_trans_2-like"/>
</dbReference>